<name>A0A6V8NB22_9BACT</name>
<dbReference type="InterPro" id="IPR012347">
    <property type="entry name" value="Ferritin-like"/>
</dbReference>
<dbReference type="CDD" id="cd01045">
    <property type="entry name" value="Ferritin_like_AB"/>
    <property type="match status" value="1"/>
</dbReference>
<accession>A0A6V8NB22</accession>
<reference evidence="3" key="1">
    <citation type="submission" date="2020-06" db="EMBL/GenBank/DDBJ databases">
        <title>Draft genomic sequecing of Geomonas sp. Red745.</title>
        <authorList>
            <person name="Itoh H."/>
            <person name="Xu Z.X."/>
            <person name="Ushijima N."/>
            <person name="Masuda Y."/>
            <person name="Shiratori Y."/>
            <person name="Senoo K."/>
        </authorList>
    </citation>
    <scope>NUCLEOTIDE SEQUENCE [LARGE SCALE GENOMIC DNA]</scope>
    <source>
        <strain evidence="3">Red745</strain>
    </source>
</reference>
<organism evidence="2 3">
    <name type="scientific">Geomonas limicola</name>
    <dbReference type="NCBI Taxonomy" id="2740186"/>
    <lineage>
        <taxon>Bacteria</taxon>
        <taxon>Pseudomonadati</taxon>
        <taxon>Thermodesulfobacteriota</taxon>
        <taxon>Desulfuromonadia</taxon>
        <taxon>Geobacterales</taxon>
        <taxon>Geobacteraceae</taxon>
        <taxon>Geomonas</taxon>
    </lineage>
</organism>
<dbReference type="Proteomes" id="UP000587586">
    <property type="component" value="Unassembled WGS sequence"/>
</dbReference>
<dbReference type="GO" id="GO:0016491">
    <property type="term" value="F:oxidoreductase activity"/>
    <property type="evidence" value="ECO:0007669"/>
    <property type="project" value="InterPro"/>
</dbReference>
<dbReference type="SUPFAM" id="SSF47240">
    <property type="entry name" value="Ferritin-like"/>
    <property type="match status" value="1"/>
</dbReference>
<protein>
    <submittedName>
        <fullName evidence="2">Ferritin</fullName>
    </submittedName>
</protein>
<dbReference type="EMBL" id="BLXZ01000007">
    <property type="protein sequence ID" value="GFO69815.1"/>
    <property type="molecule type" value="Genomic_DNA"/>
</dbReference>
<dbReference type="Gene3D" id="1.20.1260.10">
    <property type="match status" value="1"/>
</dbReference>
<sequence>MSDVQEAIKQAIQTEKNAMNFYELGAKQMKDQDAKRMFEQLAREEREHAAHFFKAYSGNDLGSFEEFMSTPPQNESVWITAIQKVIGPDFSEQKALEVAMEKETNLEKALRETAARMTDPSVREVFELNAKETHNHFLTIESEYARIMAMVDESDMDTFVRE</sequence>
<keyword evidence="3" id="KW-1185">Reference proteome</keyword>
<gene>
    <name evidence="2" type="ORF">GMLC_33940</name>
</gene>
<dbReference type="AlphaFoldDB" id="A0A6V8NB22"/>
<dbReference type="GO" id="GO:0046872">
    <property type="term" value="F:metal ion binding"/>
    <property type="evidence" value="ECO:0007669"/>
    <property type="project" value="InterPro"/>
</dbReference>
<dbReference type="PANTHER" id="PTHR33531">
    <property type="entry name" value="RUBRERYTHRIN SUBFAMILY"/>
    <property type="match status" value="1"/>
</dbReference>
<dbReference type="InterPro" id="IPR003251">
    <property type="entry name" value="Rr_diiron-bd_dom"/>
</dbReference>
<evidence type="ECO:0000259" key="1">
    <source>
        <dbReference type="Pfam" id="PF02915"/>
    </source>
</evidence>
<feature type="domain" description="Rubrerythrin diiron-binding" evidence="1">
    <location>
        <begin position="6"/>
        <end position="133"/>
    </location>
</feature>
<evidence type="ECO:0000313" key="2">
    <source>
        <dbReference type="EMBL" id="GFO69815.1"/>
    </source>
</evidence>
<dbReference type="RefSeq" id="WP_183362396.1">
    <property type="nucleotide sequence ID" value="NZ_BLXZ01000007.1"/>
</dbReference>
<evidence type="ECO:0000313" key="3">
    <source>
        <dbReference type="Proteomes" id="UP000587586"/>
    </source>
</evidence>
<proteinExistence type="predicted"/>
<comment type="caution">
    <text evidence="2">The sequence shown here is derived from an EMBL/GenBank/DDBJ whole genome shotgun (WGS) entry which is preliminary data.</text>
</comment>
<dbReference type="PANTHER" id="PTHR33531:SF7">
    <property type="entry name" value="HYPOTHETICAL MEMBRANE PROTEIN, CONSERVED"/>
    <property type="match status" value="1"/>
</dbReference>
<dbReference type="Pfam" id="PF02915">
    <property type="entry name" value="Rubrerythrin"/>
    <property type="match status" value="1"/>
</dbReference>
<dbReference type="InterPro" id="IPR009078">
    <property type="entry name" value="Ferritin-like_SF"/>
</dbReference>